<evidence type="ECO:0000256" key="4">
    <source>
        <dbReference type="ARBA" id="ARBA00022679"/>
    </source>
</evidence>
<keyword evidence="4" id="KW-0808">Transferase</keyword>
<keyword evidence="3" id="KW-0597">Phosphoprotein</keyword>
<feature type="domain" description="Histidine kinase" evidence="6">
    <location>
        <begin position="1"/>
        <end position="203"/>
    </location>
</feature>
<evidence type="ECO:0000256" key="1">
    <source>
        <dbReference type="ARBA" id="ARBA00000085"/>
    </source>
</evidence>
<name>A0A3R7HGE7_9EURY</name>
<dbReference type="Proteomes" id="UP000283805">
    <property type="component" value="Unassembled WGS sequence"/>
</dbReference>
<dbReference type="InterPro" id="IPR004358">
    <property type="entry name" value="Sig_transdc_His_kin-like_C"/>
</dbReference>
<dbReference type="InterPro" id="IPR036097">
    <property type="entry name" value="HisK_dim/P_sf"/>
</dbReference>
<dbReference type="SUPFAM" id="SSF55874">
    <property type="entry name" value="ATPase domain of HSP90 chaperone/DNA topoisomerase II/histidine kinase"/>
    <property type="match status" value="1"/>
</dbReference>
<protein>
    <recommendedName>
        <fullName evidence="2">histidine kinase</fullName>
        <ecNumber evidence="2">2.7.13.3</ecNumber>
    </recommendedName>
</protein>
<dbReference type="InterPro" id="IPR036890">
    <property type="entry name" value="HATPase_C_sf"/>
</dbReference>
<dbReference type="PANTHER" id="PTHR43304">
    <property type="entry name" value="PHYTOCHROME-LIKE PROTEIN CPH1"/>
    <property type="match status" value="1"/>
</dbReference>
<evidence type="ECO:0000313" key="7">
    <source>
        <dbReference type="EMBL" id="RKD89086.1"/>
    </source>
</evidence>
<dbReference type="GO" id="GO:0000155">
    <property type="term" value="F:phosphorelay sensor kinase activity"/>
    <property type="evidence" value="ECO:0007669"/>
    <property type="project" value="InterPro"/>
</dbReference>
<evidence type="ECO:0000259" key="6">
    <source>
        <dbReference type="PROSITE" id="PS50109"/>
    </source>
</evidence>
<proteinExistence type="predicted"/>
<dbReference type="FunFam" id="3.30.565.10:FF:000006">
    <property type="entry name" value="Sensor histidine kinase WalK"/>
    <property type="match status" value="1"/>
</dbReference>
<dbReference type="EC" id="2.7.13.3" evidence="2"/>
<dbReference type="Pfam" id="PF02518">
    <property type="entry name" value="HATPase_c"/>
    <property type="match status" value="1"/>
</dbReference>
<comment type="caution">
    <text evidence="7">The sequence shown here is derived from an EMBL/GenBank/DDBJ whole genome shotgun (WGS) entry which is preliminary data.</text>
</comment>
<accession>A0A3R7HGE7</accession>
<evidence type="ECO:0000256" key="2">
    <source>
        <dbReference type="ARBA" id="ARBA00012438"/>
    </source>
</evidence>
<dbReference type="InterPro" id="IPR003594">
    <property type="entry name" value="HATPase_dom"/>
</dbReference>
<sequence length="203" mass="22612">MVSSYLPLIENRYADDLDEEGREFLDFAVDGAERMRAMIDGLLASSRVQTQGDSFEAVNLNDVLAEAQQDLQVKIDDADAAITVEELPQIEGDTNQLRQVFQNLLENALEYSGEGPPRIRVSAERDGSEWVVSVQNNGIGIESDDAERIFRVFERLHSRDEHSGTGIGLSLCDRIIDRHGGDIWVDSEPGDGTIFSFTLPQRL</sequence>
<dbReference type="EMBL" id="RAPO01000004">
    <property type="protein sequence ID" value="RKD89086.1"/>
    <property type="molecule type" value="Genomic_DNA"/>
</dbReference>
<reference evidence="7 8" key="1">
    <citation type="submission" date="2018-09" db="EMBL/GenBank/DDBJ databases">
        <title>Genomic Encyclopedia of Archaeal and Bacterial Type Strains, Phase II (KMG-II): from individual species to whole genera.</title>
        <authorList>
            <person name="Goeker M."/>
        </authorList>
    </citation>
    <scope>NUCLEOTIDE SEQUENCE [LARGE SCALE GENOMIC DNA]</scope>
    <source>
        <strain evidence="7 8">DSM 13151</strain>
    </source>
</reference>
<evidence type="ECO:0000256" key="5">
    <source>
        <dbReference type="ARBA" id="ARBA00022777"/>
    </source>
</evidence>
<comment type="catalytic activity">
    <reaction evidence="1">
        <text>ATP + protein L-histidine = ADP + protein N-phospho-L-histidine.</text>
        <dbReference type="EC" id="2.7.13.3"/>
    </reaction>
</comment>
<keyword evidence="5 7" id="KW-0418">Kinase</keyword>
<dbReference type="PROSITE" id="PS50109">
    <property type="entry name" value="HIS_KIN"/>
    <property type="match status" value="1"/>
</dbReference>
<dbReference type="PRINTS" id="PR00344">
    <property type="entry name" value="BCTRLSENSOR"/>
</dbReference>
<keyword evidence="8" id="KW-1185">Reference proteome</keyword>
<dbReference type="SUPFAM" id="SSF47384">
    <property type="entry name" value="Homodimeric domain of signal transducing histidine kinase"/>
    <property type="match status" value="1"/>
</dbReference>
<dbReference type="Gene3D" id="3.30.565.10">
    <property type="entry name" value="Histidine kinase-like ATPase, C-terminal domain"/>
    <property type="match status" value="1"/>
</dbReference>
<organism evidence="7 8">
    <name type="scientific">Halopiger aswanensis</name>
    <dbReference type="NCBI Taxonomy" id="148449"/>
    <lineage>
        <taxon>Archaea</taxon>
        <taxon>Methanobacteriati</taxon>
        <taxon>Methanobacteriota</taxon>
        <taxon>Stenosarchaea group</taxon>
        <taxon>Halobacteria</taxon>
        <taxon>Halobacteriales</taxon>
        <taxon>Natrialbaceae</taxon>
        <taxon>Halopiger</taxon>
    </lineage>
</organism>
<dbReference type="PANTHER" id="PTHR43304:SF1">
    <property type="entry name" value="PAC DOMAIN-CONTAINING PROTEIN"/>
    <property type="match status" value="1"/>
</dbReference>
<dbReference type="OrthoDB" id="342253at2157"/>
<dbReference type="InterPro" id="IPR052162">
    <property type="entry name" value="Sensor_kinase/Photoreceptor"/>
</dbReference>
<gene>
    <name evidence="7" type="ORF">ATJ93_3909</name>
</gene>
<evidence type="ECO:0000313" key="8">
    <source>
        <dbReference type="Proteomes" id="UP000283805"/>
    </source>
</evidence>
<dbReference type="InterPro" id="IPR005467">
    <property type="entry name" value="His_kinase_dom"/>
</dbReference>
<dbReference type="AlphaFoldDB" id="A0A3R7HGE7"/>
<dbReference type="SMART" id="SM00387">
    <property type="entry name" value="HATPase_c"/>
    <property type="match status" value="1"/>
</dbReference>
<evidence type="ECO:0000256" key="3">
    <source>
        <dbReference type="ARBA" id="ARBA00022553"/>
    </source>
</evidence>